<keyword evidence="1" id="KW-0805">Transcription regulation</keyword>
<evidence type="ECO:0000313" key="5">
    <source>
        <dbReference type="Proteomes" id="UP000030300"/>
    </source>
</evidence>
<evidence type="ECO:0000256" key="1">
    <source>
        <dbReference type="ARBA" id="ARBA00023015"/>
    </source>
</evidence>
<dbReference type="AlphaFoldDB" id="A0A0C5XMZ3"/>
<evidence type="ECO:0000256" key="2">
    <source>
        <dbReference type="ARBA" id="ARBA00023163"/>
    </source>
</evidence>
<protein>
    <recommendedName>
        <fullName evidence="3">HTH araC/xylS-type domain-containing protein</fullName>
    </recommendedName>
</protein>
<dbReference type="Gene3D" id="1.10.10.60">
    <property type="entry name" value="Homeodomain-like"/>
    <property type="match status" value="1"/>
</dbReference>
<dbReference type="SUPFAM" id="SSF46689">
    <property type="entry name" value="Homeodomain-like"/>
    <property type="match status" value="1"/>
</dbReference>
<dbReference type="HOGENOM" id="CLU_3082376_0_0_11"/>
<dbReference type="InterPro" id="IPR018060">
    <property type="entry name" value="HTH_AraC"/>
</dbReference>
<dbReference type="GO" id="GO:0043565">
    <property type="term" value="F:sequence-specific DNA binding"/>
    <property type="evidence" value="ECO:0007669"/>
    <property type="project" value="InterPro"/>
</dbReference>
<name>A0A0C5XMZ3_NOCSI</name>
<dbReference type="PROSITE" id="PS01124">
    <property type="entry name" value="HTH_ARAC_FAMILY_2"/>
    <property type="match status" value="1"/>
</dbReference>
<dbReference type="EMBL" id="CP009896">
    <property type="protein sequence ID" value="AJR18812.1"/>
    <property type="molecule type" value="Genomic_DNA"/>
</dbReference>
<gene>
    <name evidence="4" type="ORF">KR76_25725</name>
</gene>
<dbReference type="KEGG" id="psim:KR76_25725"/>
<organism evidence="4 5">
    <name type="scientific">Nocardioides simplex</name>
    <name type="common">Arthrobacter simplex</name>
    <dbReference type="NCBI Taxonomy" id="2045"/>
    <lineage>
        <taxon>Bacteria</taxon>
        <taxon>Bacillati</taxon>
        <taxon>Actinomycetota</taxon>
        <taxon>Actinomycetes</taxon>
        <taxon>Propionibacteriales</taxon>
        <taxon>Nocardioidaceae</taxon>
        <taxon>Pimelobacter</taxon>
    </lineage>
</organism>
<dbReference type="GO" id="GO:0003700">
    <property type="term" value="F:DNA-binding transcription factor activity"/>
    <property type="evidence" value="ECO:0007669"/>
    <property type="project" value="InterPro"/>
</dbReference>
<evidence type="ECO:0000313" key="4">
    <source>
        <dbReference type="EMBL" id="AJR18812.1"/>
    </source>
</evidence>
<sequence length="52" mass="5873">MARSLTNRADTRAIADIAAAWGFYDGPHLSRLFRERFSCTPSEYRASHGRAD</sequence>
<dbReference type="Pfam" id="PF00165">
    <property type="entry name" value="HTH_AraC"/>
    <property type="match status" value="1"/>
</dbReference>
<keyword evidence="2" id="KW-0804">Transcription</keyword>
<keyword evidence="5" id="KW-1185">Reference proteome</keyword>
<dbReference type="Proteomes" id="UP000030300">
    <property type="component" value="Chromosome"/>
</dbReference>
<dbReference type="InterPro" id="IPR009057">
    <property type="entry name" value="Homeodomain-like_sf"/>
</dbReference>
<accession>A0A0C5XMZ3</accession>
<evidence type="ECO:0000259" key="3">
    <source>
        <dbReference type="PROSITE" id="PS01124"/>
    </source>
</evidence>
<reference evidence="4 5" key="1">
    <citation type="journal article" date="2015" name="Genome Announc.">
        <title>Complete Genome Sequence of Steroid-Transforming Nocardioides simplex VKM Ac-2033D.</title>
        <authorList>
            <person name="Shtratnikova V.Y."/>
            <person name="Schelkunov M.I."/>
            <person name="Pekov Y.A."/>
            <person name="Fokina V.V."/>
            <person name="Logacheva M.D."/>
            <person name="Sokolov S.L."/>
            <person name="Bragin E.Y."/>
            <person name="Ashapkin V.V."/>
            <person name="Donova M.V."/>
        </authorList>
    </citation>
    <scope>NUCLEOTIDE SEQUENCE [LARGE SCALE GENOMIC DNA]</scope>
    <source>
        <strain evidence="4 5">VKM Ac-2033D</strain>
    </source>
</reference>
<feature type="domain" description="HTH araC/xylS-type" evidence="3">
    <location>
        <begin position="1"/>
        <end position="47"/>
    </location>
</feature>
<proteinExistence type="predicted"/>